<dbReference type="AlphaFoldDB" id="A0A7L4ZKW8"/>
<evidence type="ECO:0000313" key="2">
    <source>
        <dbReference type="Proteomes" id="UP000464657"/>
    </source>
</evidence>
<dbReference type="EMBL" id="CP019288">
    <property type="protein sequence ID" value="QHI36574.1"/>
    <property type="molecule type" value="Genomic_DNA"/>
</dbReference>
<reference evidence="1 2" key="1">
    <citation type="journal article" date="2013" name="Int. J. Syst. Evol. Microbiol.">
        <title>Kordia antarctica sp. nov., isolated from Antarctic seawater.</title>
        <authorList>
            <person name="Baek K."/>
            <person name="Choi A."/>
            <person name="Kang I."/>
            <person name="Lee K."/>
            <person name="Cho J.C."/>
        </authorList>
    </citation>
    <scope>NUCLEOTIDE SEQUENCE [LARGE SCALE GENOMIC DNA]</scope>
    <source>
        <strain evidence="1 2">IMCC3317</strain>
    </source>
</reference>
<proteinExistence type="predicted"/>
<sequence length="73" mass="8434">MDISTNLLQQKCISTVNEVVVNSIEAAKKKDNILVKKVFTLESYVLLFDIKILNIKYLHFKSLNQLSKCNFKD</sequence>
<evidence type="ECO:0000313" key="1">
    <source>
        <dbReference type="EMBL" id="QHI36574.1"/>
    </source>
</evidence>
<organism evidence="1 2">
    <name type="scientific">Kordia antarctica</name>
    <dbReference type="NCBI Taxonomy" id="1218801"/>
    <lineage>
        <taxon>Bacteria</taxon>
        <taxon>Pseudomonadati</taxon>
        <taxon>Bacteroidota</taxon>
        <taxon>Flavobacteriia</taxon>
        <taxon>Flavobacteriales</taxon>
        <taxon>Flavobacteriaceae</taxon>
        <taxon>Kordia</taxon>
    </lineage>
</organism>
<gene>
    <name evidence="1" type="ORF">IMCC3317_19370</name>
</gene>
<dbReference type="KEGG" id="kan:IMCC3317_19370"/>
<accession>A0A7L4ZKW8</accession>
<keyword evidence="2" id="KW-1185">Reference proteome</keyword>
<dbReference type="Proteomes" id="UP000464657">
    <property type="component" value="Chromosome"/>
</dbReference>
<protein>
    <submittedName>
        <fullName evidence="1">Uncharacterized protein</fullName>
    </submittedName>
</protein>
<name>A0A7L4ZKW8_9FLAO</name>